<keyword evidence="2" id="KW-1185">Reference proteome</keyword>
<organism evidence="1 2">
    <name type="scientific">Caerostris extrusa</name>
    <name type="common">Bark spider</name>
    <name type="synonym">Caerostris bankana</name>
    <dbReference type="NCBI Taxonomy" id="172846"/>
    <lineage>
        <taxon>Eukaryota</taxon>
        <taxon>Metazoa</taxon>
        <taxon>Ecdysozoa</taxon>
        <taxon>Arthropoda</taxon>
        <taxon>Chelicerata</taxon>
        <taxon>Arachnida</taxon>
        <taxon>Araneae</taxon>
        <taxon>Araneomorphae</taxon>
        <taxon>Entelegynae</taxon>
        <taxon>Araneoidea</taxon>
        <taxon>Araneidae</taxon>
        <taxon>Caerostris</taxon>
    </lineage>
</organism>
<sequence length="112" mass="12768">MTDLNLISGPPTIRNQSLLNQVGMESRLLVQLKACSNVHEHTFHIEEAPHHVETMGCLSHLMEHIEISLVEPDRYFIDYMQGGEKYGYTQQSEISEKITTFPSSAYLNNAVY</sequence>
<dbReference type="AlphaFoldDB" id="A0AAV4QN92"/>
<name>A0AAV4QN92_CAEEX</name>
<accession>A0AAV4QN92</accession>
<gene>
    <name evidence="1" type="ORF">CEXT_138161</name>
</gene>
<dbReference type="Proteomes" id="UP001054945">
    <property type="component" value="Unassembled WGS sequence"/>
</dbReference>
<comment type="caution">
    <text evidence="1">The sequence shown here is derived from an EMBL/GenBank/DDBJ whole genome shotgun (WGS) entry which is preliminary data.</text>
</comment>
<evidence type="ECO:0000313" key="1">
    <source>
        <dbReference type="EMBL" id="GIY11513.1"/>
    </source>
</evidence>
<evidence type="ECO:0000313" key="2">
    <source>
        <dbReference type="Proteomes" id="UP001054945"/>
    </source>
</evidence>
<dbReference type="EMBL" id="BPLR01006655">
    <property type="protein sequence ID" value="GIY11513.1"/>
    <property type="molecule type" value="Genomic_DNA"/>
</dbReference>
<reference evidence="1 2" key="1">
    <citation type="submission" date="2021-06" db="EMBL/GenBank/DDBJ databases">
        <title>Caerostris extrusa draft genome.</title>
        <authorList>
            <person name="Kono N."/>
            <person name="Arakawa K."/>
        </authorList>
    </citation>
    <scope>NUCLEOTIDE SEQUENCE [LARGE SCALE GENOMIC DNA]</scope>
</reference>
<proteinExistence type="predicted"/>
<protein>
    <submittedName>
        <fullName evidence="1">Uncharacterized protein</fullName>
    </submittedName>
</protein>